<keyword evidence="2" id="KW-0964">Secreted</keyword>
<dbReference type="NCBIfam" id="TIGR01443">
    <property type="entry name" value="intein_Cterm"/>
    <property type="match status" value="1"/>
</dbReference>
<keyword evidence="8" id="KW-1185">Reference proteome</keyword>
<dbReference type="PANTHER" id="PTHR32305:SF15">
    <property type="entry name" value="PROTEIN RHSA-RELATED"/>
    <property type="match status" value="1"/>
</dbReference>
<evidence type="ECO:0000256" key="3">
    <source>
        <dbReference type="ARBA" id="ARBA00023026"/>
    </source>
</evidence>
<dbReference type="InterPro" id="IPR003587">
    <property type="entry name" value="Hint_dom_N"/>
</dbReference>
<feature type="signal peptide" evidence="5">
    <location>
        <begin position="1"/>
        <end position="28"/>
    </location>
</feature>
<dbReference type="CDD" id="cd00081">
    <property type="entry name" value="Hint"/>
    <property type="match status" value="1"/>
</dbReference>
<feature type="compositionally biased region" description="Basic and acidic residues" evidence="4">
    <location>
        <begin position="56"/>
        <end position="79"/>
    </location>
</feature>
<proteinExistence type="predicted"/>
<dbReference type="InterPro" id="IPR050708">
    <property type="entry name" value="T6SS_VgrG/RHS"/>
</dbReference>
<reference evidence="7" key="1">
    <citation type="submission" date="2022-04" db="EMBL/GenBank/DDBJ databases">
        <title>Evolutionary, genomic, and biogeographic characterization of Chryseobacterium nepalense represented by a plastic-degrading bacterium AC3.</title>
        <authorList>
            <person name="Yin Z."/>
            <person name="Liu X."/>
            <person name="Wang D."/>
            <person name="Xie Z."/>
        </authorList>
    </citation>
    <scope>NUCLEOTIDE SEQUENCE</scope>
    <source>
        <strain evidence="7">AC3</strain>
    </source>
</reference>
<dbReference type="EMBL" id="CP096203">
    <property type="protein sequence ID" value="UPQ77001.1"/>
    <property type="molecule type" value="Genomic_DNA"/>
</dbReference>
<sequence length="3561" mass="396760">MKIDMKRLPLTKKSCLLVFFFACMFVFASFTREDRQKVRAFKKDLMSKLTDKKDVDSLKEASSEKSSEKSLATDREKNISPDILSKNNPFTTGTRDAELSEMNNVSADVISYPSKEREGTIGTFSEEEEDRISDNFFTIDVPAGNSKSAIAYLEYDLFGLASHQSVSRSINNNVAIGGDIVVPSAKWSHQKEVLSAALIKNGQNTILFTSPSDGVKYKIKNLKIVFDKEKRSYDHVVVSSVLSGDKLYVKGNNITGASATINNESVSVKNGEFEKVIQLTETDKAKGSFLITANGTTGSYKIPAETTSFRTVNNSYYNAKGISVSKDQEFSVDYEGINIKIEKETSESAYFEVLKLRAKDFPSTSQGLKNVTANNSAYRISLISGKLNKKIKITIPYDEKRLGLISPKDIKIFHFDYAKKQWAMDKSAVVDTKAKTVTVEGDGDTDYINGVISTPESPQLNAFTPTSISGLKAGDPMAAIQLMSPPTASQKGDANMNYPITVPSGLGGLQPSLSIGYSSGGSNGWMGEGWDVQGLSAISIDTRWGAPQFDGATETELYSMDGEMLVYPNNYLPHRHNDVSETNTAFTTDKQPRASYATPGTTGVKKFYLRKNHDFSIIERIGDNPTNYSWKVTSTDGTKSYYGGGDQFVIKNSANQIVHWALRRIEDVHGNSMNFTYYYSQVNFGTNNNNSNLNGGVYFHIRQISYGKNGDYTVNFNAETGLSRTDLNINAKQGVKRVEPYLLRNITVNYQGQLIRTYGMEYETGQFSKTRLKRLYLDGGDSPGKYSLLGDYDFQYYDDVADGSIFGGNVTVPVNNSINVFGGLVQGLLTPSRISGNSATETGFNFRAAAGLNLYYPSNDAYGHIMFGLPFGFSDTEAKTMQQLIDFNGDGIQDMIYKNNSGLYFSQGSLSNGALSFGQPTELLNFNSNFSFTKSKTSSSGWDMGLFIKSRSMITSKASSTTSTYLTDGNSDGLMDIVHNGEVWFNKFNTSTGKPEMTKHSEYTENMIVKAKAIDPPFNPKTDPPLQEPMTPVVDVVKVWVAPKDGYIKITDQIGLGLVPLGTPFKTLYSVEILNPYVTGVTKHGRIYMTELDPNGPSTATVSIERYNDYYSQIQGMLPNNVDHFGINNPNRLYVKSGEKVYVRLHKNKDFNAEVTSNPKITYVDTNGNEVPNAFELAQDLFYLNNGSYSDNFLLNNETAPIYLDTPGTAQIDVASVSFPYTVSDFKFKIYKDNINANTTDEIYSASYNQSDVGLVTSAISQSLTVNAGEPVYLRFVVESDSYIGNVSSNWQGKIGVTYTANTPTAANPLATTFVEFLTVPQYPSYAITQFSEKFNVKNYIALSGTHDYKAQIKKNITNFSTLGVGSFYYIIKRGNKIVAKRKVIVDNTNNSVEEQDMILNQPISGISPATFYTGSTTSTFLSPWLVTIQVYCKTDAEYALYKKYSAYFQNKPFNIYYDNDILLTDTPHTSINTAMYSSKVKFFNNWGQFLYNQDQAYPAIQGTIDNYGAMITPEALSDNPPLQPLYSTCSQLYPNQNQQQLLAECIANSMQNPSNGNATAVVISPMKPSVTRQRNSFLYKWIGTGPNQLASKTSFRDDDTQPAYFNNPNPDPSPAPIQSMGSAQISVDTTMKAIDKKTRSTSRNTTDGVAISQINTNSANSITELLYPGSVVTQDFMDMNGDGYPDMVYAESRQMTNSTGGLKDTESNPVFGYPTDSYSLQEMNSVGFSYNAYSVGGRIDAFGPSTSSAKPDMSLTWSAGISVSAGINKYFNSTDYAKEYYLDINGDGLPDRVRNGGTSGITYSLNLGKNFSGNDKFENLISYRSHPIGGVNVSIGGGLSANLQSLSSFGFGISASAGASASKGSSDVLYEDINGDGLIDILEINSTNKTTAVRYNLGNKFDIARPLLRSNSAIDFTEENQSYNGSLSFGGNLMVNIGPITIVPILPILILYIKAGAGANANFGINVSEVKKIFKDMNGDGYADLVMDNGGNAFTVNYSRIGRTNKLKQVTSKITQGKYTIDYQFTAPNYQDSRAKLVVKEVKVLNPDLFDTNYTNTDASKDMVTRYTFENSRYDRRERDNFGFETVISEEMLDANNAYRKTVDTYYNSSYFFNGLLRSSQKFDGSGNLLSEHFNTYKLYKFINGVSEIDINNAILNPSVYDTGGKEGRRMATVLLAKKDKIAYETGGSIQTTEEMFYSTKGHLKKFQYTSPTRAYNSVIDYWSGLNNNLMKIPKEILVYEGTGNSTLLRQRKTSNINANTGKIGTVSVFDGTNDIQTDYAYDSYGNILSVQYPPNEFGQRYTLNYQYDYSATAKYVTSVTNNFGLTSTAEYIPQFDVVKKSIDMTGNTMTYAYDGCGRVISVTSPYDYGTNHATINYNYYYENFGIPNTNTNVKIFRASTSHYVAETPTNPIKTETYADMLGRIIQVKKDVEIDGVEMRSVSGRPIFDKFGRTIRQYQPVVENISSTNNNINLSLAMYSSTSVYDNQDRVIQVIDEDNQVQYTSYQIYGSFFRTIEEFDTMKSETLANIEGQIINKIDYLGNVPLTTSYKYSPSGELVTVTDPQDISTYYDYDMAGRRIGMNHPDKGQTEYQYDQAGNLIILSTPNLSNDPNISTHYIHYVYDYNRITDIELPNLPDGSANPNNVHYGYLNGGYGNNSGRMYTKSDGTGYTVYSYGKMGEIVSENRTVFGYNIPTMNFQTFFNYDSWNRIKQITYPDGENVYYGYNMGGNLKSVRNDYQDYIKEITYDLYEQKTKVTYGNGVVNRFGYVPTNRRLNFSTLANASGIGFLSNSYRYDYRGNIAKLENHSDVSPNGMGGQYVFNYNYDTLNRLIGTEGSSRLVDKAGNPITPGTSPYAQSNSGFKLHMEYNDAGGILEKNQEHSVDQVVNQRNTYYNQYKYIDGTHMIQKIGDSYFGNTQDFKYDSNGNTIMHKDEYRIHEMSWDEQDRLKALSDPDNGLYQYYMYDDKGERTIKYSLTGGSQLYQNGALVDPGSIGIDHYKLYPNPYVVVTSDGQYTKNYFEGTTRFASRIEPHNDIFIPTTIKAPNKDVKEIDPAKDFRNYLQKMEIDGAVSSELGTAKAPPGMGGQPGLYYLHTDHLGTASFVTDDNSETTQFFLNLPFGETMMEQQSGVYDNPYKFNAKELDSETGLYYYGARYYNPRVSVWYGVDPLAVYNPSMESEFYGDGQHNGGVFYLGNLNPYIYTYQNPIVYIDPNGKQSKGSQSSYKEKLAMQFAKVLIAVDNVTRKAAPYTMGARVLNNGKASDKFLGNIEFFIFDQSMIWDPVAAIHAPQGEMKMASKMEEEIVPKIGTNYSSIVKGMKTLESFCFVKGTLISTEKGFKPIEEVVVGDRVWSYNETKQLNELKEVVTLFNNNTSEIIKITADGVIIECTPTHPFYINKNWVAASKIKKGDHLFLKDGSKLKILSTELYVRDEEVYNFEVKDNHNYFVSDQAVLVHNNCDFIRKLFANNINDIETFSAQLKKIGNPVSNITKNPGLANAKIPGIDLSSLPSWNKGELTEHLGGLVEKGTVNKATAQKFMKSFNKAFETRSTGGNLGKKQ</sequence>
<dbReference type="InterPro" id="IPR028994">
    <property type="entry name" value="Integrin_alpha_N"/>
</dbReference>
<evidence type="ECO:0000313" key="7">
    <source>
        <dbReference type="EMBL" id="UPQ77001.1"/>
    </source>
</evidence>
<dbReference type="PROSITE" id="PS00018">
    <property type="entry name" value="EF_HAND_1"/>
    <property type="match status" value="1"/>
</dbReference>
<feature type="region of interest" description="Disordered" evidence="4">
    <location>
        <begin position="56"/>
        <end position="96"/>
    </location>
</feature>
<evidence type="ECO:0000256" key="4">
    <source>
        <dbReference type="SAM" id="MobiDB-lite"/>
    </source>
</evidence>
<name>A0ABY4K893_9FLAO</name>
<keyword evidence="5" id="KW-0732">Signal</keyword>
<dbReference type="SUPFAM" id="SSF69318">
    <property type="entry name" value="Integrin alpha N-terminal domain"/>
    <property type="match status" value="2"/>
</dbReference>
<dbReference type="SMART" id="SM00306">
    <property type="entry name" value="HintN"/>
    <property type="match status" value="1"/>
</dbReference>
<dbReference type="InterPro" id="IPR003284">
    <property type="entry name" value="Sal_SpvB"/>
</dbReference>
<accession>A0ABY4K893</accession>
<evidence type="ECO:0000256" key="2">
    <source>
        <dbReference type="ARBA" id="ARBA00022525"/>
    </source>
</evidence>
<dbReference type="Pfam" id="PF07591">
    <property type="entry name" value="PT-HINT"/>
    <property type="match status" value="1"/>
</dbReference>
<evidence type="ECO:0000256" key="5">
    <source>
        <dbReference type="SAM" id="SignalP"/>
    </source>
</evidence>
<dbReference type="NCBIfam" id="TIGR01445">
    <property type="entry name" value="intein_Nterm"/>
    <property type="match status" value="1"/>
</dbReference>
<dbReference type="SUPFAM" id="SSF51294">
    <property type="entry name" value="Hedgehog/intein (Hint) domain"/>
    <property type="match status" value="1"/>
</dbReference>
<dbReference type="InterPro" id="IPR030934">
    <property type="entry name" value="Intein_C"/>
</dbReference>
<dbReference type="InterPro" id="IPR018247">
    <property type="entry name" value="EF_Hand_1_Ca_BS"/>
</dbReference>
<keyword evidence="3" id="KW-0843">Virulence</keyword>
<dbReference type="InterPro" id="IPR006530">
    <property type="entry name" value="YD"/>
</dbReference>
<dbReference type="Gene3D" id="2.170.16.10">
    <property type="entry name" value="Hedgehog/Intein (Hint) domain"/>
    <property type="match status" value="1"/>
</dbReference>
<feature type="chain" id="PRO_5045385817" evidence="5">
    <location>
        <begin position="29"/>
        <end position="3561"/>
    </location>
</feature>
<organism evidence="7 8">
    <name type="scientific">Chryseobacterium nepalense</name>
    <dbReference type="NCBI Taxonomy" id="1854498"/>
    <lineage>
        <taxon>Bacteria</taxon>
        <taxon>Pseudomonadati</taxon>
        <taxon>Bacteroidota</taxon>
        <taxon>Flavobacteriia</taxon>
        <taxon>Flavobacteriales</taxon>
        <taxon>Weeksellaceae</taxon>
        <taxon>Chryseobacterium group</taxon>
        <taxon>Chryseobacterium</taxon>
    </lineage>
</organism>
<dbReference type="InterPro" id="IPR006141">
    <property type="entry name" value="Intein_N"/>
</dbReference>
<comment type="subcellular location">
    <subcellularLocation>
        <location evidence="1">Secreted</location>
    </subcellularLocation>
</comment>
<dbReference type="Gene3D" id="2.180.10.10">
    <property type="entry name" value="RHS repeat-associated core"/>
    <property type="match status" value="1"/>
</dbReference>
<dbReference type="Proteomes" id="UP000830552">
    <property type="component" value="Chromosome"/>
</dbReference>
<evidence type="ECO:0000313" key="8">
    <source>
        <dbReference type="Proteomes" id="UP000830552"/>
    </source>
</evidence>
<dbReference type="Pfam" id="PF03534">
    <property type="entry name" value="SpvB"/>
    <property type="match status" value="1"/>
</dbReference>
<dbReference type="RefSeq" id="WP_248394084.1">
    <property type="nucleotide sequence ID" value="NZ_CP096203.1"/>
</dbReference>
<gene>
    <name evidence="7" type="ORF">M0D58_05460</name>
</gene>
<dbReference type="InterPro" id="IPR036844">
    <property type="entry name" value="Hint_dom_sf"/>
</dbReference>
<dbReference type="Pfam" id="PF12256">
    <property type="entry name" value="TcdB_toxin_midN"/>
    <property type="match status" value="1"/>
</dbReference>
<protein>
    <submittedName>
        <fullName evidence="7">Polymorphic toxin-type HINT domain-containing protein</fullName>
    </submittedName>
</protein>
<evidence type="ECO:0000259" key="6">
    <source>
        <dbReference type="SMART" id="SM00306"/>
    </source>
</evidence>
<dbReference type="InterPro" id="IPR022385">
    <property type="entry name" value="Rhs_assc_core"/>
</dbReference>
<dbReference type="InterPro" id="IPR022045">
    <property type="entry name" value="TcdB_toxin_mid/N"/>
</dbReference>
<evidence type="ECO:0000256" key="1">
    <source>
        <dbReference type="ARBA" id="ARBA00004613"/>
    </source>
</evidence>
<dbReference type="PANTHER" id="PTHR32305">
    <property type="match status" value="1"/>
</dbReference>
<feature type="region of interest" description="Disordered" evidence="4">
    <location>
        <begin position="1591"/>
        <end position="1618"/>
    </location>
</feature>
<dbReference type="NCBIfam" id="TIGR01643">
    <property type="entry name" value="YD_repeat_2x"/>
    <property type="match status" value="1"/>
</dbReference>
<dbReference type="NCBIfam" id="TIGR03696">
    <property type="entry name" value="Rhs_assc_core"/>
    <property type="match status" value="1"/>
</dbReference>
<feature type="compositionally biased region" description="Polar residues" evidence="4">
    <location>
        <begin position="85"/>
        <end position="94"/>
    </location>
</feature>
<feature type="domain" description="Hint" evidence="6">
    <location>
        <begin position="3326"/>
        <end position="3419"/>
    </location>
</feature>